<evidence type="ECO:0000313" key="1">
    <source>
        <dbReference type="EMBL" id="XCD17007.1"/>
    </source>
</evidence>
<dbReference type="AlphaFoldDB" id="A0AAU8BKN4"/>
<protein>
    <submittedName>
        <fullName evidence="1">Uncharacterized protein</fullName>
    </submittedName>
</protein>
<proteinExistence type="predicted"/>
<gene>
    <name evidence="1" type="ORF">PG915_05620</name>
</gene>
<name>A0AAU8BKN4_9VIBR</name>
<dbReference type="KEGG" id="vck:PG915_05620"/>
<accession>A0AAU8BKN4</accession>
<organism evidence="1">
    <name type="scientific">Vibrio chaetopteri</name>
    <dbReference type="NCBI Taxonomy" id="3016528"/>
    <lineage>
        <taxon>Bacteria</taxon>
        <taxon>Pseudomonadati</taxon>
        <taxon>Pseudomonadota</taxon>
        <taxon>Gammaproteobacteria</taxon>
        <taxon>Vibrionales</taxon>
        <taxon>Vibrionaceae</taxon>
        <taxon>Vibrio</taxon>
    </lineage>
</organism>
<sequence>MEQYILAAKAKALGVTVERIYQVLEEDGSQYEPSSIISGSEIPALRKNGEREFYRFCGYVNRSDIDISHCTLVKLIGIVAYFNSHNQWTEFGSDTYIVGIYQHGTYRIVLSDDAPIVHNLSKNGDSQI</sequence>
<dbReference type="EMBL" id="CP115920">
    <property type="protein sequence ID" value="XCD17007.1"/>
    <property type="molecule type" value="Genomic_DNA"/>
</dbReference>
<reference evidence="1" key="1">
    <citation type="submission" date="2023-01" db="EMBL/GenBank/DDBJ databases">
        <title>Vibrio sp. CB1-14 genome sequencing.</title>
        <authorList>
            <person name="Otstavnykh N."/>
            <person name="Isaeva M."/>
            <person name="Meleshko D."/>
        </authorList>
    </citation>
    <scope>NUCLEOTIDE SEQUENCE</scope>
    <source>
        <strain evidence="1">CB1-14</strain>
    </source>
</reference>
<dbReference type="RefSeq" id="WP_353498227.1">
    <property type="nucleotide sequence ID" value="NZ_CP115920.1"/>
</dbReference>